<dbReference type="PROSITE" id="PS50102">
    <property type="entry name" value="RRM"/>
    <property type="match status" value="1"/>
</dbReference>
<keyword evidence="1 2" id="KW-0694">RNA-binding</keyword>
<dbReference type="InterPro" id="IPR035979">
    <property type="entry name" value="RBD_domain_sf"/>
</dbReference>
<dbReference type="PANTHER" id="PTHR10501">
    <property type="entry name" value="U1 SMALL NUCLEAR RIBONUCLEOPROTEIN A/U2 SMALL NUCLEAR RIBONUCLEOPROTEIN B"/>
    <property type="match status" value="1"/>
</dbReference>
<dbReference type="AlphaFoldDB" id="A0A388M0D5"/>
<keyword evidence="6" id="KW-1185">Reference proteome</keyword>
<evidence type="ECO:0000259" key="4">
    <source>
        <dbReference type="PROSITE" id="PS50102"/>
    </source>
</evidence>
<sequence length="260" mass="27116">MGFALFSSATLALAARDALQNLVFDVETNSVLRAEMAKKNLYVKRGVADGTAAYDASKRLRTGGDFTAPPFPPPPSFVAAAPAWGPPSYIAPAPTYDPYAYAHPVGAIVPAAPARYAPVQNTKDNPPCNTLFIGNLGEMTSESELRSLFSSQPGFRQMKVLRQAASTVCFVEFVDINSAMLVHTNLQGAVLSTMYSKNPFGKKRDGMAGSGSPGGTPPPGGPCPNASHYIAMGAANDASAGGAANGVSVAAMQPQMKDER</sequence>
<dbReference type="InterPro" id="IPR012677">
    <property type="entry name" value="Nucleotide-bd_a/b_plait_sf"/>
</dbReference>
<dbReference type="OrthoDB" id="431169at2759"/>
<proteinExistence type="predicted"/>
<evidence type="ECO:0000313" key="6">
    <source>
        <dbReference type="Proteomes" id="UP000265515"/>
    </source>
</evidence>
<name>A0A388M0D5_CHABU</name>
<protein>
    <recommendedName>
        <fullName evidence="4">RRM domain-containing protein</fullName>
    </recommendedName>
</protein>
<dbReference type="STRING" id="69332.A0A388M0D5"/>
<evidence type="ECO:0000256" key="3">
    <source>
        <dbReference type="SAM" id="MobiDB-lite"/>
    </source>
</evidence>
<dbReference type="SUPFAM" id="SSF54928">
    <property type="entry name" value="RNA-binding domain, RBD"/>
    <property type="match status" value="1"/>
</dbReference>
<dbReference type="Proteomes" id="UP000265515">
    <property type="component" value="Unassembled WGS sequence"/>
</dbReference>
<dbReference type="Gramene" id="GBG87939">
    <property type="protein sequence ID" value="GBG87939"/>
    <property type="gene ID" value="CBR_g46305"/>
</dbReference>
<gene>
    <name evidence="5" type="ORF">CBR_g46305</name>
</gene>
<dbReference type="Pfam" id="PF00076">
    <property type="entry name" value="RRM_1"/>
    <property type="match status" value="1"/>
</dbReference>
<dbReference type="GO" id="GO:0003723">
    <property type="term" value="F:RNA binding"/>
    <property type="evidence" value="ECO:0007669"/>
    <property type="project" value="UniProtKB-UniRule"/>
</dbReference>
<dbReference type="Gene3D" id="3.30.70.330">
    <property type="match status" value="1"/>
</dbReference>
<dbReference type="EMBL" id="BFEA01000640">
    <property type="protein sequence ID" value="GBG87939.1"/>
    <property type="molecule type" value="Genomic_DNA"/>
</dbReference>
<evidence type="ECO:0000256" key="2">
    <source>
        <dbReference type="PROSITE-ProRule" id="PRU00176"/>
    </source>
</evidence>
<evidence type="ECO:0000313" key="5">
    <source>
        <dbReference type="EMBL" id="GBG87939.1"/>
    </source>
</evidence>
<reference evidence="5 6" key="1">
    <citation type="journal article" date="2018" name="Cell">
        <title>The Chara Genome: Secondary Complexity and Implications for Plant Terrestrialization.</title>
        <authorList>
            <person name="Nishiyama T."/>
            <person name="Sakayama H."/>
            <person name="Vries J.D."/>
            <person name="Buschmann H."/>
            <person name="Saint-Marcoux D."/>
            <person name="Ullrich K.K."/>
            <person name="Haas F.B."/>
            <person name="Vanderstraeten L."/>
            <person name="Becker D."/>
            <person name="Lang D."/>
            <person name="Vosolsobe S."/>
            <person name="Rombauts S."/>
            <person name="Wilhelmsson P.K.I."/>
            <person name="Janitza P."/>
            <person name="Kern R."/>
            <person name="Heyl A."/>
            <person name="Rumpler F."/>
            <person name="Villalobos L.I.A.C."/>
            <person name="Clay J.M."/>
            <person name="Skokan R."/>
            <person name="Toyoda A."/>
            <person name="Suzuki Y."/>
            <person name="Kagoshima H."/>
            <person name="Schijlen E."/>
            <person name="Tajeshwar N."/>
            <person name="Catarino B."/>
            <person name="Hetherington A.J."/>
            <person name="Saltykova A."/>
            <person name="Bonnot C."/>
            <person name="Breuninger H."/>
            <person name="Symeonidi A."/>
            <person name="Radhakrishnan G.V."/>
            <person name="Van Nieuwerburgh F."/>
            <person name="Deforce D."/>
            <person name="Chang C."/>
            <person name="Karol K.G."/>
            <person name="Hedrich R."/>
            <person name="Ulvskov P."/>
            <person name="Glockner G."/>
            <person name="Delwiche C.F."/>
            <person name="Petrasek J."/>
            <person name="Van de Peer Y."/>
            <person name="Friml J."/>
            <person name="Beilby M."/>
            <person name="Dolan L."/>
            <person name="Kohara Y."/>
            <person name="Sugano S."/>
            <person name="Fujiyama A."/>
            <person name="Delaux P.-M."/>
            <person name="Quint M."/>
            <person name="TheiBen G."/>
            <person name="Hagemann M."/>
            <person name="Harholt J."/>
            <person name="Dunand C."/>
            <person name="Zachgo S."/>
            <person name="Langdale J."/>
            <person name="Maumus F."/>
            <person name="Straeten D.V.D."/>
            <person name="Gould S.B."/>
            <person name="Rensing S.A."/>
        </authorList>
    </citation>
    <scope>NUCLEOTIDE SEQUENCE [LARGE SCALE GENOMIC DNA]</scope>
    <source>
        <strain evidence="5 6">S276</strain>
    </source>
</reference>
<organism evidence="5 6">
    <name type="scientific">Chara braunii</name>
    <name type="common">Braun's stonewort</name>
    <dbReference type="NCBI Taxonomy" id="69332"/>
    <lineage>
        <taxon>Eukaryota</taxon>
        <taxon>Viridiplantae</taxon>
        <taxon>Streptophyta</taxon>
        <taxon>Charophyceae</taxon>
        <taxon>Charales</taxon>
        <taxon>Characeae</taxon>
        <taxon>Chara</taxon>
    </lineage>
</organism>
<feature type="domain" description="RRM" evidence="4">
    <location>
        <begin position="129"/>
        <end position="198"/>
    </location>
</feature>
<comment type="caution">
    <text evidence="5">The sequence shown here is derived from an EMBL/GenBank/DDBJ whole genome shotgun (WGS) entry which is preliminary data.</text>
</comment>
<dbReference type="InterPro" id="IPR000504">
    <property type="entry name" value="RRM_dom"/>
</dbReference>
<accession>A0A388M0D5</accession>
<dbReference type="OMA" id="FDNPPCN"/>
<evidence type="ECO:0000256" key="1">
    <source>
        <dbReference type="ARBA" id="ARBA00022884"/>
    </source>
</evidence>
<feature type="region of interest" description="Disordered" evidence="3">
    <location>
        <begin position="202"/>
        <end position="228"/>
    </location>
</feature>